<dbReference type="GO" id="GO:0005975">
    <property type="term" value="P:carbohydrate metabolic process"/>
    <property type="evidence" value="ECO:0007669"/>
    <property type="project" value="InterPro"/>
</dbReference>
<sequence length="353" mass="39141">MALGHLMIDLEGLHLTTEERELLQHPLVGGVILFSRNYESLEQVSALTAEIHALRTPPLLIAVDHEGGRVQRFREGFTRLPACARLGQLYDQQPRLAKQAAEQMGWLMASELRTVGIDFSFAPVVDLGKGVSTVIGDRALHHDPDIITTLAQAMISGMRQAGMAAVAKHFPGHGSVVADSHHEVPIDTRDLTDIQFTDLIPFARLIKNDLAGIMPAHVIYPKIDEIPTGFSPRWLQRILRQELGFQGVIFSDDVSMAGATVMGDVVTRTQRALQAGCDMILICQDRKAVIQVLEQLAPYHSPVSQARLIRMHGQKPLTRQQLQQMPQWETAKTVCLNLEKQLDINVDTGERLA</sequence>
<dbReference type="HAMAP" id="MF_00364">
    <property type="entry name" value="NagZ"/>
    <property type="match status" value="1"/>
</dbReference>
<feature type="binding site" evidence="11">
    <location>
        <position position="72"/>
    </location>
    <ligand>
        <name>substrate</name>
    </ligand>
</feature>
<evidence type="ECO:0000256" key="7">
    <source>
        <dbReference type="ARBA" id="ARBA00023295"/>
    </source>
</evidence>
<dbReference type="AlphaFoldDB" id="I3CJQ6"/>
<dbReference type="STRING" id="395493.BegalDRAFT_3022"/>
<dbReference type="FunFam" id="3.20.20.300:FF:000001">
    <property type="entry name" value="Beta-hexosaminidase"/>
    <property type="match status" value="1"/>
</dbReference>
<keyword evidence="4 11" id="KW-0378">Hydrolase</keyword>
<dbReference type="RefSeq" id="WP_002691394.1">
    <property type="nucleotide sequence ID" value="NZ_JH600070.1"/>
</dbReference>
<keyword evidence="14" id="KW-1185">Reference proteome</keyword>
<dbReference type="SUPFAM" id="SSF51445">
    <property type="entry name" value="(Trans)glycosidases"/>
    <property type="match status" value="1"/>
</dbReference>
<dbReference type="GO" id="GO:0051301">
    <property type="term" value="P:cell division"/>
    <property type="evidence" value="ECO:0007669"/>
    <property type="project" value="UniProtKB-KW"/>
</dbReference>
<evidence type="ECO:0000256" key="6">
    <source>
        <dbReference type="ARBA" id="ARBA00022984"/>
    </source>
</evidence>
<dbReference type="UniPathway" id="UPA00544"/>
<evidence type="ECO:0000313" key="14">
    <source>
        <dbReference type="Proteomes" id="UP000005744"/>
    </source>
</evidence>
<evidence type="ECO:0000256" key="10">
    <source>
        <dbReference type="ARBA" id="ARBA00037880"/>
    </source>
</evidence>
<comment type="catalytic activity">
    <reaction evidence="1 11">
        <text>Hydrolysis of terminal non-reducing N-acetyl-D-hexosamine residues in N-acetyl-beta-D-hexosaminides.</text>
        <dbReference type="EC" id="3.2.1.52"/>
    </reaction>
</comment>
<keyword evidence="9 11" id="KW-0961">Cell wall biogenesis/degradation</keyword>
<feature type="active site" description="Proton donor/acceptor" evidence="11">
    <location>
        <position position="181"/>
    </location>
</feature>
<dbReference type="EC" id="3.2.1.52" evidence="11"/>
<comment type="pathway">
    <text evidence="10 11">Cell wall biogenesis; peptidoglycan recycling.</text>
</comment>
<keyword evidence="8 11" id="KW-0131">Cell cycle</keyword>
<feature type="binding site" evidence="11">
    <location>
        <begin position="168"/>
        <end position="169"/>
    </location>
    <ligand>
        <name>substrate</name>
    </ligand>
</feature>
<dbReference type="GO" id="GO:0008360">
    <property type="term" value="P:regulation of cell shape"/>
    <property type="evidence" value="ECO:0007669"/>
    <property type="project" value="UniProtKB-KW"/>
</dbReference>
<dbReference type="eggNOG" id="COG1472">
    <property type="taxonomic scope" value="Bacteria"/>
</dbReference>
<name>I3CJQ6_9GAMM</name>
<feature type="site" description="Important for catalytic activity" evidence="11">
    <location>
        <position position="179"/>
    </location>
</feature>
<dbReference type="InterPro" id="IPR017853">
    <property type="entry name" value="GH"/>
</dbReference>
<accession>I3CJQ6</accession>
<keyword evidence="3 11" id="KW-0132">Cell division</keyword>
<proteinExistence type="inferred from homology"/>
<evidence type="ECO:0000256" key="2">
    <source>
        <dbReference type="ARBA" id="ARBA00022490"/>
    </source>
</evidence>
<evidence type="ECO:0000256" key="11">
    <source>
        <dbReference type="HAMAP-Rule" id="MF_00364"/>
    </source>
</evidence>
<dbReference type="InterPro" id="IPR022956">
    <property type="entry name" value="Beta_hexosaminidase_bac"/>
</dbReference>
<dbReference type="OrthoDB" id="9786661at2"/>
<evidence type="ECO:0000256" key="4">
    <source>
        <dbReference type="ARBA" id="ARBA00022801"/>
    </source>
</evidence>
<dbReference type="GO" id="GO:0009252">
    <property type="term" value="P:peptidoglycan biosynthetic process"/>
    <property type="evidence" value="ECO:0007669"/>
    <property type="project" value="UniProtKB-KW"/>
</dbReference>
<dbReference type="PANTHER" id="PTHR30480">
    <property type="entry name" value="BETA-HEXOSAMINIDASE-RELATED"/>
    <property type="match status" value="1"/>
</dbReference>
<dbReference type="PANTHER" id="PTHR30480:SF13">
    <property type="entry name" value="BETA-HEXOSAMINIDASE"/>
    <property type="match status" value="1"/>
</dbReference>
<dbReference type="Pfam" id="PF00933">
    <property type="entry name" value="Glyco_hydro_3"/>
    <property type="match status" value="1"/>
</dbReference>
<evidence type="ECO:0000313" key="13">
    <source>
        <dbReference type="EMBL" id="EIJ43849.1"/>
    </source>
</evidence>
<comment type="subcellular location">
    <subcellularLocation>
        <location evidence="11">Cytoplasm</location>
    </subcellularLocation>
</comment>
<feature type="binding site" evidence="11">
    <location>
        <position position="64"/>
    </location>
    <ligand>
        <name>substrate</name>
    </ligand>
</feature>
<evidence type="ECO:0000259" key="12">
    <source>
        <dbReference type="Pfam" id="PF00933"/>
    </source>
</evidence>
<dbReference type="GO" id="GO:0071555">
    <property type="term" value="P:cell wall organization"/>
    <property type="evidence" value="ECO:0007669"/>
    <property type="project" value="UniProtKB-KW"/>
</dbReference>
<dbReference type="InterPro" id="IPR036962">
    <property type="entry name" value="Glyco_hydro_3_N_sf"/>
</dbReference>
<dbReference type="GO" id="GO:0009254">
    <property type="term" value="P:peptidoglycan turnover"/>
    <property type="evidence" value="ECO:0007669"/>
    <property type="project" value="UniProtKB-UniRule"/>
</dbReference>
<keyword evidence="2 11" id="KW-0963">Cytoplasm</keyword>
<dbReference type="PROSITE" id="PS00775">
    <property type="entry name" value="GLYCOSYL_HYDROL_F3"/>
    <property type="match status" value="1"/>
</dbReference>
<dbReference type="Gene3D" id="3.20.20.300">
    <property type="entry name" value="Glycoside hydrolase, family 3, N-terminal domain"/>
    <property type="match status" value="1"/>
</dbReference>
<keyword evidence="5 11" id="KW-0133">Cell shape</keyword>
<dbReference type="EMBL" id="JH600070">
    <property type="protein sequence ID" value="EIJ43849.1"/>
    <property type="molecule type" value="Genomic_DNA"/>
</dbReference>
<reference evidence="13 14" key="1">
    <citation type="submission" date="2011-11" db="EMBL/GenBank/DDBJ databases">
        <title>Improved High-Quality Draft sequence of Beggiatoa alba B18lD.</title>
        <authorList>
            <consortium name="US DOE Joint Genome Institute"/>
            <person name="Lucas S."/>
            <person name="Han J."/>
            <person name="Lapidus A."/>
            <person name="Cheng J.-F."/>
            <person name="Goodwin L."/>
            <person name="Pitluck S."/>
            <person name="Peters L."/>
            <person name="Mikhailova N."/>
            <person name="Held B."/>
            <person name="Detter J.C."/>
            <person name="Han C."/>
            <person name="Tapia R."/>
            <person name="Land M."/>
            <person name="Hauser L."/>
            <person name="Kyrpides N."/>
            <person name="Ivanova N."/>
            <person name="Pagani I."/>
            <person name="Samuel K."/>
            <person name="Teske A."/>
            <person name="Mueller J."/>
            <person name="Woyke T."/>
        </authorList>
    </citation>
    <scope>NUCLEOTIDE SEQUENCE [LARGE SCALE GENOMIC DNA]</scope>
    <source>
        <strain evidence="13 14">B18LD</strain>
    </source>
</reference>
<evidence type="ECO:0000256" key="8">
    <source>
        <dbReference type="ARBA" id="ARBA00023306"/>
    </source>
</evidence>
<dbReference type="HOGENOM" id="CLU_008392_0_0_6"/>
<feature type="active site" description="Nucleophile" evidence="11">
    <location>
        <position position="252"/>
    </location>
</feature>
<gene>
    <name evidence="11" type="primary">nagZ</name>
    <name evidence="13" type="ORF">BegalDRAFT_3022</name>
</gene>
<evidence type="ECO:0000256" key="3">
    <source>
        <dbReference type="ARBA" id="ARBA00022618"/>
    </source>
</evidence>
<evidence type="ECO:0000256" key="5">
    <source>
        <dbReference type="ARBA" id="ARBA00022960"/>
    </source>
</evidence>
<comment type="function">
    <text evidence="11">Plays a role in peptidoglycan recycling by cleaving the terminal beta-1,4-linked N-acetylglucosamine (GlcNAc) from peptide-linked peptidoglycan fragments, giving rise to free GlcNAc, anhydro-N-acetylmuramic acid and anhydro-N-acetylmuramic acid-linked peptides.</text>
</comment>
<feature type="domain" description="Glycoside hydrolase family 3 N-terminal" evidence="12">
    <location>
        <begin position="15"/>
        <end position="297"/>
    </location>
</feature>
<comment type="similarity">
    <text evidence="11">Belongs to the glycosyl hydrolase 3 family. NagZ subfamily.</text>
</comment>
<feature type="binding site" evidence="11">
    <location>
        <position position="138"/>
    </location>
    <ligand>
        <name>substrate</name>
    </ligand>
</feature>
<dbReference type="InterPro" id="IPR050226">
    <property type="entry name" value="NagZ_Beta-hexosaminidase"/>
</dbReference>
<dbReference type="InterPro" id="IPR001764">
    <property type="entry name" value="Glyco_hydro_3_N"/>
</dbReference>
<keyword evidence="6 11" id="KW-0573">Peptidoglycan synthesis</keyword>
<dbReference type="Proteomes" id="UP000005744">
    <property type="component" value="Unassembled WGS sequence"/>
</dbReference>
<evidence type="ECO:0000256" key="9">
    <source>
        <dbReference type="ARBA" id="ARBA00023316"/>
    </source>
</evidence>
<dbReference type="InterPro" id="IPR019800">
    <property type="entry name" value="Glyco_hydro_3_AS"/>
</dbReference>
<protein>
    <recommendedName>
        <fullName evidence="11">Beta-hexosaminidase</fullName>
        <ecNumber evidence="11">3.2.1.52</ecNumber>
    </recommendedName>
    <alternativeName>
        <fullName evidence="11">Beta-N-acetylhexosaminidase</fullName>
    </alternativeName>
    <alternativeName>
        <fullName evidence="11">N-acetyl-beta-glucosaminidase</fullName>
    </alternativeName>
</protein>
<organism evidence="13 14">
    <name type="scientific">Beggiatoa alba B18LD</name>
    <dbReference type="NCBI Taxonomy" id="395493"/>
    <lineage>
        <taxon>Bacteria</taxon>
        <taxon>Pseudomonadati</taxon>
        <taxon>Pseudomonadota</taxon>
        <taxon>Gammaproteobacteria</taxon>
        <taxon>Thiotrichales</taxon>
        <taxon>Thiotrichaceae</taxon>
        <taxon>Beggiatoa</taxon>
    </lineage>
</organism>
<dbReference type="NCBIfam" id="NF003740">
    <property type="entry name" value="PRK05337.1"/>
    <property type="match status" value="1"/>
</dbReference>
<evidence type="ECO:0000256" key="1">
    <source>
        <dbReference type="ARBA" id="ARBA00001231"/>
    </source>
</evidence>
<dbReference type="GO" id="GO:0005737">
    <property type="term" value="C:cytoplasm"/>
    <property type="evidence" value="ECO:0007669"/>
    <property type="project" value="UniProtKB-SubCell"/>
</dbReference>
<dbReference type="GO" id="GO:0004563">
    <property type="term" value="F:beta-N-acetylhexosaminidase activity"/>
    <property type="evidence" value="ECO:0007669"/>
    <property type="project" value="UniProtKB-UniRule"/>
</dbReference>
<keyword evidence="7 11" id="KW-0326">Glycosidase</keyword>